<feature type="compositionally biased region" description="Basic and acidic residues" evidence="10">
    <location>
        <begin position="360"/>
        <end position="384"/>
    </location>
</feature>
<dbReference type="InterPro" id="IPR003599">
    <property type="entry name" value="Ig_sub"/>
</dbReference>
<dbReference type="Proteomes" id="UP000438429">
    <property type="component" value="Unassembled WGS sequence"/>
</dbReference>
<evidence type="ECO:0000313" key="12">
    <source>
        <dbReference type="EMBL" id="KAF0027000.1"/>
    </source>
</evidence>
<dbReference type="Gene3D" id="2.60.40.10">
    <property type="entry name" value="Immunoglobulins"/>
    <property type="match status" value="1"/>
</dbReference>
<keyword evidence="4" id="KW-0963">Cytoplasm</keyword>
<dbReference type="PANTHER" id="PTHR35971">
    <property type="entry name" value="SI:DKEY-31G6.6"/>
    <property type="match status" value="1"/>
</dbReference>
<sequence>MKAQALMNSLKLMLTPQPVSVMEDITDQTATEKQSASFECHIRINYPEITLTWYKGTQKLDNSDKYDIGSVGDCHYLKINNCQSKDQGNYRVVCGPHISNAKLTVSDRHKRLLLFNGRPDNTPTLTLSPLRQAFTLRSLFRSRSQKPDAQRSSTCQTKRRHSNVNRSYLCKKPPDVPDASLRAAETESFVFRDSSESFQYEERTEVKVYTKPEPETVHTKTAPEPYQTKTTTAKPELVSTEPKLMVQKPAAPEPKVAKMKPEPEAQKVEPVKKTAEAPAARVPEPPKPEEPVAHPTKAKVTSSTPERPLAQVVSEPKTPDTRKLLAGKPEPEVPLCVPETKPEEQKVLEETKRSAQLPKKVPEEPQQVDKETKMVPEIPKKIPETSKLVPEIQKKFPEEPKQVVVEAKRVPEAPKKIPETPKIVPVVPKKVPEEPKNIEIKEINRVPEASKKVLDTSKLVPVAPKKVPEEPTKTPEAHKMVTPRPAELEKCPEVPQLVTEEPVTHHEEPTPKQIPQAKKPRQQGRYGCKHDKFEHLTD</sequence>
<feature type="region of interest" description="Disordered" evidence="10">
    <location>
        <begin position="141"/>
        <end position="171"/>
    </location>
</feature>
<feature type="compositionally biased region" description="Basic and acidic residues" evidence="10">
    <location>
        <begin position="340"/>
        <end position="353"/>
    </location>
</feature>
<comment type="subcellular location">
    <subcellularLocation>
        <location evidence="2">Cytoplasm</location>
    </subcellularLocation>
    <subcellularLocation>
        <location evidence="1">Nucleus</location>
    </subcellularLocation>
</comment>
<dbReference type="AlphaFoldDB" id="A0A6A4S642"/>
<evidence type="ECO:0000256" key="5">
    <source>
        <dbReference type="ARBA" id="ARBA00022553"/>
    </source>
</evidence>
<feature type="compositionally biased region" description="Basic and acidic residues" evidence="10">
    <location>
        <begin position="466"/>
        <end position="479"/>
    </location>
</feature>
<evidence type="ECO:0000256" key="7">
    <source>
        <dbReference type="ARBA" id="ARBA00023157"/>
    </source>
</evidence>
<dbReference type="GO" id="GO:0005737">
    <property type="term" value="C:cytoplasm"/>
    <property type="evidence" value="ECO:0007669"/>
    <property type="project" value="UniProtKB-SubCell"/>
</dbReference>
<evidence type="ECO:0000256" key="6">
    <source>
        <dbReference type="ARBA" id="ARBA00022737"/>
    </source>
</evidence>
<feature type="region of interest" description="Disordered" evidence="10">
    <location>
        <begin position="249"/>
        <end position="394"/>
    </location>
</feature>
<evidence type="ECO:0000313" key="13">
    <source>
        <dbReference type="Proteomes" id="UP000438429"/>
    </source>
</evidence>
<feature type="region of interest" description="Disordered" evidence="10">
    <location>
        <begin position="462"/>
        <end position="538"/>
    </location>
</feature>
<evidence type="ECO:0000256" key="8">
    <source>
        <dbReference type="ARBA" id="ARBA00023242"/>
    </source>
</evidence>
<dbReference type="CDD" id="cd00096">
    <property type="entry name" value="Ig"/>
    <property type="match status" value="1"/>
</dbReference>
<comment type="similarity">
    <text evidence="3">Belongs to the protein kinase superfamily. CAMK Ser/Thr protein kinase family.</text>
</comment>
<dbReference type="PANTHER" id="PTHR35971:SF5">
    <property type="entry name" value="OBSCURIN LIKE CYTOSKELETAL ADAPTOR 1"/>
    <property type="match status" value="1"/>
</dbReference>
<evidence type="ECO:0000256" key="4">
    <source>
        <dbReference type="ARBA" id="ARBA00022490"/>
    </source>
</evidence>
<keyword evidence="8" id="KW-0539">Nucleus</keyword>
<dbReference type="Pfam" id="PF07679">
    <property type="entry name" value="I-set"/>
    <property type="match status" value="1"/>
</dbReference>
<dbReference type="InterPro" id="IPR007110">
    <property type="entry name" value="Ig-like_dom"/>
</dbReference>
<name>A0A6A4S642_SCOMX</name>
<feature type="compositionally biased region" description="Basic and acidic residues" evidence="10">
    <location>
        <begin position="528"/>
        <end position="538"/>
    </location>
</feature>
<evidence type="ECO:0000256" key="9">
    <source>
        <dbReference type="ARBA" id="ARBA00023319"/>
    </source>
</evidence>
<dbReference type="SMART" id="SM00409">
    <property type="entry name" value="IG"/>
    <property type="match status" value="1"/>
</dbReference>
<dbReference type="InterPro" id="IPR013783">
    <property type="entry name" value="Ig-like_fold"/>
</dbReference>
<comment type="caution">
    <text evidence="12">The sequence shown here is derived from an EMBL/GenBank/DDBJ whole genome shotgun (WGS) entry which is preliminary data.</text>
</comment>
<evidence type="ECO:0000256" key="2">
    <source>
        <dbReference type="ARBA" id="ARBA00004496"/>
    </source>
</evidence>
<evidence type="ECO:0000259" key="11">
    <source>
        <dbReference type="PROSITE" id="PS50835"/>
    </source>
</evidence>
<organism evidence="12 13">
    <name type="scientific">Scophthalmus maximus</name>
    <name type="common">Turbot</name>
    <name type="synonym">Psetta maxima</name>
    <dbReference type="NCBI Taxonomy" id="52904"/>
    <lineage>
        <taxon>Eukaryota</taxon>
        <taxon>Metazoa</taxon>
        <taxon>Chordata</taxon>
        <taxon>Craniata</taxon>
        <taxon>Vertebrata</taxon>
        <taxon>Euteleostomi</taxon>
        <taxon>Actinopterygii</taxon>
        <taxon>Neopterygii</taxon>
        <taxon>Teleostei</taxon>
        <taxon>Neoteleostei</taxon>
        <taxon>Acanthomorphata</taxon>
        <taxon>Carangaria</taxon>
        <taxon>Pleuronectiformes</taxon>
        <taxon>Pleuronectoidei</taxon>
        <taxon>Scophthalmidae</taxon>
        <taxon>Scophthalmus</taxon>
    </lineage>
</organism>
<keyword evidence="9" id="KW-0393">Immunoglobulin domain</keyword>
<evidence type="ECO:0000256" key="3">
    <source>
        <dbReference type="ARBA" id="ARBA00006692"/>
    </source>
</evidence>
<accession>A0A6A4S642</accession>
<dbReference type="SUPFAM" id="SSF48726">
    <property type="entry name" value="Immunoglobulin"/>
    <property type="match status" value="1"/>
</dbReference>
<dbReference type="InterPro" id="IPR052385">
    <property type="entry name" value="Obscurin/Obscurin-like_Reg"/>
</dbReference>
<keyword evidence="5" id="KW-0597">Phosphoprotein</keyword>
<evidence type="ECO:0000256" key="10">
    <source>
        <dbReference type="SAM" id="MobiDB-lite"/>
    </source>
</evidence>
<dbReference type="InterPro" id="IPR036179">
    <property type="entry name" value="Ig-like_dom_sf"/>
</dbReference>
<dbReference type="PROSITE" id="PS50835">
    <property type="entry name" value="IG_LIKE"/>
    <property type="match status" value="1"/>
</dbReference>
<keyword evidence="7" id="KW-1015">Disulfide bond</keyword>
<feature type="domain" description="Ig-like" evidence="11">
    <location>
        <begin position="16"/>
        <end position="90"/>
    </location>
</feature>
<proteinExistence type="inferred from homology"/>
<gene>
    <name evidence="12" type="ORF">F2P81_021737</name>
</gene>
<dbReference type="FunFam" id="2.60.40.10:FF:000050">
    <property type="entry name" value="Titin isoform B"/>
    <property type="match status" value="1"/>
</dbReference>
<evidence type="ECO:0000256" key="1">
    <source>
        <dbReference type="ARBA" id="ARBA00004123"/>
    </source>
</evidence>
<dbReference type="InterPro" id="IPR013098">
    <property type="entry name" value="Ig_I-set"/>
</dbReference>
<dbReference type="GO" id="GO:0005634">
    <property type="term" value="C:nucleus"/>
    <property type="evidence" value="ECO:0007669"/>
    <property type="project" value="UniProtKB-SubCell"/>
</dbReference>
<reference evidence="12 13" key="1">
    <citation type="submission" date="2019-06" db="EMBL/GenBank/DDBJ databases">
        <title>Draft genomes of female and male turbot (Scophthalmus maximus).</title>
        <authorList>
            <person name="Xu H."/>
            <person name="Xu X.-W."/>
            <person name="Shao C."/>
            <person name="Chen S."/>
        </authorList>
    </citation>
    <scope>NUCLEOTIDE SEQUENCE [LARGE SCALE GENOMIC DNA]</scope>
    <source>
        <strain evidence="12">Ysfricsl-2016a</strain>
        <tissue evidence="12">Blood</tissue>
    </source>
</reference>
<protein>
    <recommendedName>
        <fullName evidence="11">Ig-like domain-containing protein</fullName>
    </recommendedName>
</protein>
<feature type="compositionally biased region" description="Basic and acidic residues" evidence="10">
    <location>
        <begin position="255"/>
        <end position="275"/>
    </location>
</feature>
<dbReference type="EMBL" id="VEVO01000019">
    <property type="protein sequence ID" value="KAF0027000.1"/>
    <property type="molecule type" value="Genomic_DNA"/>
</dbReference>
<keyword evidence="6" id="KW-0677">Repeat</keyword>